<sequence>MESALHHQSLPQKALRATENLHDDGTSLGFNQQSIITATLDISTFTEIKSHAAWPSVTDHHVPATHYEQQPISYKSQPLPLLDAPNTRTRTKTFGQIYYGGCHFGQISLENGIPRFSEEGQRWILSRTGEHISDQAFQRSTLPGITVTSSPNYSAGLLQLPSRAITELVLAVYLNSDFRFPFPLIDGPLFKDTIALAYQSFTDPTSLEHICARCSVLAFLSIVDLFREEIDEFPGVDAEACAVEARRLLTDVLQDTNIMNVQTLLMLQIYETSMGRLPTAVTMNGVACRMIMTLDGHIDIAAISDHHTEPSKEERGRRHLRALFWVCYIFDKEIALRSSQPPFLMESYCDLTPPGDGMTHLSPNGPDEKLFSYFHGDIELSHLKGKANHLLYSAQASRKSDAELLRDIRELDSELEEWRLSLPANVRPSLSISRMSPPSLHQTRLSQRMRVILIHLEYLYLMIAIHHASGRCTTLDPQGEHMEGSSASVLDTSLALCLEASRSTIVYLKAMVSGLAGDTFWVMQFYPTVAIITLFLNILMNPLDNQADLDLELLSSAAEIFRFMPMYQHTPRNIDQVQMLENFVVELTRLGRCAVHNKHMELGNG</sequence>
<protein>
    <submittedName>
        <fullName evidence="1">Uncharacterized protein</fullName>
    </submittedName>
</protein>
<reference evidence="1" key="1">
    <citation type="submission" date="2022-08" db="EMBL/GenBank/DDBJ databases">
        <title>Genome Sequence of Fusarium decemcellulare.</title>
        <authorList>
            <person name="Buettner E."/>
        </authorList>
    </citation>
    <scope>NUCLEOTIDE SEQUENCE</scope>
    <source>
        <strain evidence="1">Babe19</strain>
    </source>
</reference>
<gene>
    <name evidence="1" type="ORF">NM208_g3410</name>
</gene>
<name>A0ACC1SP53_9HYPO</name>
<keyword evidence="2" id="KW-1185">Reference proteome</keyword>
<evidence type="ECO:0000313" key="2">
    <source>
        <dbReference type="Proteomes" id="UP001148629"/>
    </source>
</evidence>
<dbReference type="Proteomes" id="UP001148629">
    <property type="component" value="Unassembled WGS sequence"/>
</dbReference>
<dbReference type="EMBL" id="JANRMS010000230">
    <property type="protein sequence ID" value="KAJ3543748.1"/>
    <property type="molecule type" value="Genomic_DNA"/>
</dbReference>
<proteinExistence type="predicted"/>
<accession>A0ACC1SP53</accession>
<comment type="caution">
    <text evidence="1">The sequence shown here is derived from an EMBL/GenBank/DDBJ whole genome shotgun (WGS) entry which is preliminary data.</text>
</comment>
<evidence type="ECO:0000313" key="1">
    <source>
        <dbReference type="EMBL" id="KAJ3543748.1"/>
    </source>
</evidence>
<organism evidence="1 2">
    <name type="scientific">Fusarium decemcellulare</name>
    <dbReference type="NCBI Taxonomy" id="57161"/>
    <lineage>
        <taxon>Eukaryota</taxon>
        <taxon>Fungi</taxon>
        <taxon>Dikarya</taxon>
        <taxon>Ascomycota</taxon>
        <taxon>Pezizomycotina</taxon>
        <taxon>Sordariomycetes</taxon>
        <taxon>Hypocreomycetidae</taxon>
        <taxon>Hypocreales</taxon>
        <taxon>Nectriaceae</taxon>
        <taxon>Fusarium</taxon>
        <taxon>Fusarium decemcellulare species complex</taxon>
    </lineage>
</organism>